<evidence type="ECO:0000313" key="4">
    <source>
        <dbReference type="Proteomes" id="UP000101521"/>
    </source>
</evidence>
<name>A0A068EGZ0_9POXV</name>
<reference evidence="3 4" key="1">
    <citation type="journal article" date="2014" name="BMC Genomics">
        <title>The complete genome sequences of poxviruses isolated from a penguin and a pigeon in South Africa and comparison to other sequenced avipoxviruses.</title>
        <authorList>
            <person name="Offerman K."/>
            <person name="Carulei O."/>
            <person name="van der Walt A.P."/>
            <person name="Douglass N."/>
            <person name="Williamson A.L."/>
        </authorList>
    </citation>
    <scope>NUCLEOTIDE SEQUENCE [LARGE SCALE GENOMIC DNA]</scope>
    <source>
        <strain evidence="3">FeP2</strain>
    </source>
</reference>
<protein>
    <recommendedName>
        <fullName evidence="2">Protein OPG091</fullName>
    </recommendedName>
</protein>
<dbReference type="Proteomes" id="UP000101521">
    <property type="component" value="Segment"/>
</dbReference>
<evidence type="ECO:0000256" key="1">
    <source>
        <dbReference type="ARBA" id="ARBA00034761"/>
    </source>
</evidence>
<keyword evidence="4" id="KW-1185">Reference proteome</keyword>
<dbReference type="SUPFAM" id="SSF54001">
    <property type="entry name" value="Cysteine proteinases"/>
    <property type="match status" value="1"/>
</dbReference>
<accession>A0A068EGZ0</accession>
<organism evidence="3 4">
    <name type="scientific">Pigeonpox virus</name>
    <dbReference type="NCBI Taxonomy" id="10264"/>
    <lineage>
        <taxon>Viruses</taxon>
        <taxon>Varidnaviria</taxon>
        <taxon>Bamfordvirae</taxon>
        <taxon>Nucleocytoviricota</taxon>
        <taxon>Pokkesviricetes</taxon>
        <taxon>Chitovirales</taxon>
        <taxon>Poxviridae</taxon>
        <taxon>Chordopoxvirinae</taxon>
        <taxon>Avipoxvirus</taxon>
        <taxon>Avipoxvirus pigeonpox</taxon>
    </lineage>
</organism>
<proteinExistence type="inferred from homology"/>
<comment type="similarity">
    <text evidence="1">Belongs to the orthopoxvirus OPG091 family.</text>
</comment>
<dbReference type="Pfam" id="PF05708">
    <property type="entry name" value="Peptidase_C92"/>
    <property type="match status" value="1"/>
</dbReference>
<dbReference type="EMBL" id="KJ801920">
    <property type="protein sequence ID" value="AID46628.1"/>
    <property type="molecule type" value="Genomic_DNA"/>
</dbReference>
<dbReference type="KEGG" id="vg:19737847"/>
<sequence length="188" mass="22116">MDISLFDYIAPGAVMLTQSNHSIVNFFNPSEEKHSSLYFGYGIVDFIIKNDINFSINGLNNFTNYIIEFNTSGFAILPLREFMLDRKYVKVYYYMEGIFPNYRLMEDTVKQAFLHANKEYGFGKNKTYCFKMIADCYLDIGINVKPYKILGKYLYLSQSFCDDDRWTKVLDTLTGENLITRNSYYFIR</sequence>
<dbReference type="RefSeq" id="YP_009046352.1">
    <property type="nucleotide sequence ID" value="NC_024447.1"/>
</dbReference>
<evidence type="ECO:0000313" key="3">
    <source>
        <dbReference type="EMBL" id="AID46628.1"/>
    </source>
</evidence>
<dbReference type="InterPro" id="IPR024453">
    <property type="entry name" value="Peptidase_C92"/>
</dbReference>
<dbReference type="GeneID" id="19737847"/>
<dbReference type="InterPro" id="IPR038765">
    <property type="entry name" value="Papain-like_cys_pep_sf"/>
</dbReference>
<evidence type="ECO:0000256" key="2">
    <source>
        <dbReference type="ARBA" id="ARBA00034814"/>
    </source>
</evidence>
<gene>
    <name evidence="3" type="ORF">fep_122</name>
</gene>